<name>A0A087G3L6_ARAAL</name>
<dbReference type="AlphaFoldDB" id="A0A087G3L6"/>
<sequence>EIMIVGVETETGTMTVIVNKTETMIGQETDAGHAPGLGPETDQGTMIATGVITTATRRISRSYMVYKLQMVFPSPKLIFSLHFMYVAKVW</sequence>
<evidence type="ECO:0000313" key="2">
    <source>
        <dbReference type="Proteomes" id="UP000029120"/>
    </source>
</evidence>
<proteinExistence type="predicted"/>
<dbReference type="Gramene" id="KFK24468">
    <property type="protein sequence ID" value="KFK24468"/>
    <property type="gene ID" value="AALP_AAs49683U000100"/>
</dbReference>
<accession>A0A087G3L6</accession>
<feature type="non-terminal residue" evidence="1">
    <location>
        <position position="1"/>
    </location>
</feature>
<dbReference type="EMBL" id="KL968435">
    <property type="protein sequence ID" value="KFK24468.1"/>
    <property type="molecule type" value="Genomic_DNA"/>
</dbReference>
<evidence type="ECO:0000313" key="1">
    <source>
        <dbReference type="EMBL" id="KFK24468.1"/>
    </source>
</evidence>
<organism evidence="1 2">
    <name type="scientific">Arabis alpina</name>
    <name type="common">Alpine rock-cress</name>
    <dbReference type="NCBI Taxonomy" id="50452"/>
    <lineage>
        <taxon>Eukaryota</taxon>
        <taxon>Viridiplantae</taxon>
        <taxon>Streptophyta</taxon>
        <taxon>Embryophyta</taxon>
        <taxon>Tracheophyta</taxon>
        <taxon>Spermatophyta</taxon>
        <taxon>Magnoliopsida</taxon>
        <taxon>eudicotyledons</taxon>
        <taxon>Gunneridae</taxon>
        <taxon>Pentapetalae</taxon>
        <taxon>rosids</taxon>
        <taxon>malvids</taxon>
        <taxon>Brassicales</taxon>
        <taxon>Brassicaceae</taxon>
        <taxon>Arabideae</taxon>
        <taxon>Arabis</taxon>
    </lineage>
</organism>
<reference evidence="2" key="1">
    <citation type="journal article" date="2015" name="Nat. Plants">
        <title>Genome expansion of Arabis alpina linked with retrotransposition and reduced symmetric DNA methylation.</title>
        <authorList>
            <person name="Willing E.M."/>
            <person name="Rawat V."/>
            <person name="Mandakova T."/>
            <person name="Maumus F."/>
            <person name="James G.V."/>
            <person name="Nordstroem K.J."/>
            <person name="Becker C."/>
            <person name="Warthmann N."/>
            <person name="Chica C."/>
            <person name="Szarzynska B."/>
            <person name="Zytnicki M."/>
            <person name="Albani M.C."/>
            <person name="Kiefer C."/>
            <person name="Bergonzi S."/>
            <person name="Castaings L."/>
            <person name="Mateos J.L."/>
            <person name="Berns M.C."/>
            <person name="Bujdoso N."/>
            <person name="Piofczyk T."/>
            <person name="de Lorenzo L."/>
            <person name="Barrero-Sicilia C."/>
            <person name="Mateos I."/>
            <person name="Piednoel M."/>
            <person name="Hagmann J."/>
            <person name="Chen-Min-Tao R."/>
            <person name="Iglesias-Fernandez R."/>
            <person name="Schuster S.C."/>
            <person name="Alonso-Blanco C."/>
            <person name="Roudier F."/>
            <person name="Carbonero P."/>
            <person name="Paz-Ares J."/>
            <person name="Davis S.J."/>
            <person name="Pecinka A."/>
            <person name="Quesneville H."/>
            <person name="Colot V."/>
            <person name="Lysak M.A."/>
            <person name="Weigel D."/>
            <person name="Coupland G."/>
            <person name="Schneeberger K."/>
        </authorList>
    </citation>
    <scope>NUCLEOTIDE SEQUENCE [LARGE SCALE GENOMIC DNA]</scope>
    <source>
        <strain evidence="2">cv. Pajares</strain>
    </source>
</reference>
<keyword evidence="2" id="KW-1185">Reference proteome</keyword>
<dbReference type="Proteomes" id="UP000029120">
    <property type="component" value="Unassembled WGS sequence"/>
</dbReference>
<protein>
    <submittedName>
        <fullName evidence="1">Uncharacterized protein</fullName>
    </submittedName>
</protein>
<gene>
    <name evidence="1" type="ORF">AALP_AAs49683U000100</name>
</gene>